<gene>
    <name evidence="1" type="ORF">EVAR_59265_1</name>
</gene>
<dbReference type="Proteomes" id="UP000299102">
    <property type="component" value="Unassembled WGS sequence"/>
</dbReference>
<evidence type="ECO:0000313" key="2">
    <source>
        <dbReference type="Proteomes" id="UP000299102"/>
    </source>
</evidence>
<proteinExistence type="predicted"/>
<sequence length="254" mass="27648">MRALVNSLVAFYSHAVEARRVSRSSAFVVCKSESEGPPELEGPGSPYGSYLEGRRSLTSVVTDATTPELRVWPPAAPPPRAARADRVNSLAITHELNVTSLNLSSSVFDVKHLLARIGSKIDLNAVTSSDISCRHALHYAAARDSLLCITDWDLPPPLRPFASPRLPPPPPCGGPYSVRKTSVIFAVELCFYFMTGNSAPRGPEQDIKAAAGVDIKARPRPPLAHIDSEWLLNANSIIKTNMRANVYFCVAFRE</sequence>
<comment type="caution">
    <text evidence="1">The sequence shown here is derived from an EMBL/GenBank/DDBJ whole genome shotgun (WGS) entry which is preliminary data.</text>
</comment>
<protein>
    <submittedName>
        <fullName evidence="1">Uncharacterized protein</fullName>
    </submittedName>
</protein>
<evidence type="ECO:0000313" key="1">
    <source>
        <dbReference type="EMBL" id="GBP76319.1"/>
    </source>
</evidence>
<keyword evidence="2" id="KW-1185">Reference proteome</keyword>
<dbReference type="EMBL" id="BGZK01001286">
    <property type="protein sequence ID" value="GBP76319.1"/>
    <property type="molecule type" value="Genomic_DNA"/>
</dbReference>
<name>A0A4C1YNU7_EUMVA</name>
<reference evidence="1 2" key="1">
    <citation type="journal article" date="2019" name="Commun. Biol.">
        <title>The bagworm genome reveals a unique fibroin gene that provides high tensile strength.</title>
        <authorList>
            <person name="Kono N."/>
            <person name="Nakamura H."/>
            <person name="Ohtoshi R."/>
            <person name="Tomita M."/>
            <person name="Numata K."/>
            <person name="Arakawa K."/>
        </authorList>
    </citation>
    <scope>NUCLEOTIDE SEQUENCE [LARGE SCALE GENOMIC DNA]</scope>
</reference>
<organism evidence="1 2">
    <name type="scientific">Eumeta variegata</name>
    <name type="common">Bagworm moth</name>
    <name type="synonym">Eumeta japonica</name>
    <dbReference type="NCBI Taxonomy" id="151549"/>
    <lineage>
        <taxon>Eukaryota</taxon>
        <taxon>Metazoa</taxon>
        <taxon>Ecdysozoa</taxon>
        <taxon>Arthropoda</taxon>
        <taxon>Hexapoda</taxon>
        <taxon>Insecta</taxon>
        <taxon>Pterygota</taxon>
        <taxon>Neoptera</taxon>
        <taxon>Endopterygota</taxon>
        <taxon>Lepidoptera</taxon>
        <taxon>Glossata</taxon>
        <taxon>Ditrysia</taxon>
        <taxon>Tineoidea</taxon>
        <taxon>Psychidae</taxon>
        <taxon>Oiketicinae</taxon>
        <taxon>Eumeta</taxon>
    </lineage>
</organism>
<dbReference type="AlphaFoldDB" id="A0A4C1YNU7"/>
<accession>A0A4C1YNU7</accession>